<proteinExistence type="predicted"/>
<keyword evidence="3" id="KW-1185">Reference proteome</keyword>
<dbReference type="AlphaFoldDB" id="A0AAQ3N7V6"/>
<feature type="region of interest" description="Disordered" evidence="1">
    <location>
        <begin position="28"/>
        <end position="64"/>
    </location>
</feature>
<accession>A0AAQ3N7V6</accession>
<feature type="compositionally biased region" description="Basic and acidic residues" evidence="1">
    <location>
        <begin position="50"/>
        <end position="61"/>
    </location>
</feature>
<dbReference type="Proteomes" id="UP001374535">
    <property type="component" value="Chromosome 7"/>
</dbReference>
<sequence>MKESDAPKDRGRLNRMVEDLRIEWWNTNSPNSRVTNEETIAPKGRGRLNRTTEGEGDGRKSRGERKRVLFLINVEKNRKEREKKMALGERKKCNHINAKLTPFMPI</sequence>
<evidence type="ECO:0000256" key="1">
    <source>
        <dbReference type="SAM" id="MobiDB-lite"/>
    </source>
</evidence>
<gene>
    <name evidence="2" type="ORF">V8G54_024851</name>
</gene>
<dbReference type="EMBL" id="CP144694">
    <property type="protein sequence ID" value="WVZ04045.1"/>
    <property type="molecule type" value="Genomic_DNA"/>
</dbReference>
<name>A0AAQ3N7V6_VIGMU</name>
<feature type="compositionally biased region" description="Polar residues" evidence="1">
    <location>
        <begin position="28"/>
        <end position="38"/>
    </location>
</feature>
<organism evidence="2 3">
    <name type="scientific">Vigna mungo</name>
    <name type="common">Black gram</name>
    <name type="synonym">Phaseolus mungo</name>
    <dbReference type="NCBI Taxonomy" id="3915"/>
    <lineage>
        <taxon>Eukaryota</taxon>
        <taxon>Viridiplantae</taxon>
        <taxon>Streptophyta</taxon>
        <taxon>Embryophyta</taxon>
        <taxon>Tracheophyta</taxon>
        <taxon>Spermatophyta</taxon>
        <taxon>Magnoliopsida</taxon>
        <taxon>eudicotyledons</taxon>
        <taxon>Gunneridae</taxon>
        <taxon>Pentapetalae</taxon>
        <taxon>rosids</taxon>
        <taxon>fabids</taxon>
        <taxon>Fabales</taxon>
        <taxon>Fabaceae</taxon>
        <taxon>Papilionoideae</taxon>
        <taxon>50 kb inversion clade</taxon>
        <taxon>NPAAA clade</taxon>
        <taxon>indigoferoid/millettioid clade</taxon>
        <taxon>Phaseoleae</taxon>
        <taxon>Vigna</taxon>
    </lineage>
</organism>
<evidence type="ECO:0000313" key="3">
    <source>
        <dbReference type="Proteomes" id="UP001374535"/>
    </source>
</evidence>
<evidence type="ECO:0000313" key="2">
    <source>
        <dbReference type="EMBL" id="WVZ04045.1"/>
    </source>
</evidence>
<protein>
    <submittedName>
        <fullName evidence="2">Uncharacterized protein</fullName>
    </submittedName>
</protein>
<reference evidence="2 3" key="1">
    <citation type="journal article" date="2023" name="Life. Sci Alliance">
        <title>Evolutionary insights into 3D genome organization and epigenetic landscape of Vigna mungo.</title>
        <authorList>
            <person name="Junaid A."/>
            <person name="Singh B."/>
            <person name="Bhatia S."/>
        </authorList>
    </citation>
    <scope>NUCLEOTIDE SEQUENCE [LARGE SCALE GENOMIC DNA]</scope>
    <source>
        <strain evidence="2">Urdbean</strain>
    </source>
</reference>